<proteinExistence type="predicted"/>
<protein>
    <submittedName>
        <fullName evidence="2">Molybdopterin biosynthesis protein</fullName>
    </submittedName>
</protein>
<dbReference type="Pfam" id="PF12727">
    <property type="entry name" value="PBP_like"/>
    <property type="match status" value="1"/>
</dbReference>
<dbReference type="Proteomes" id="UP000287719">
    <property type="component" value="Unassembled WGS sequence"/>
</dbReference>
<gene>
    <name evidence="2" type="ORF">DSY95_05905</name>
</gene>
<sequence>NRHLLTPELHLQKGYRRSQGLLFRKDDSNFTDFKSDFENAIQQIINNAEVRMINRNRGSGTRILLDRLLADQRPAGFFQEAKSHNSVAAAISQNRADWGIAIRSVAEDLGLGFYPIQDEEYDFILPKNRLERPEVALFLSLLQETEIQNKLAKFGLRTTN</sequence>
<dbReference type="EMBL" id="QNZJ01000260">
    <property type="protein sequence ID" value="RTZ84641.1"/>
    <property type="molecule type" value="Genomic_DNA"/>
</dbReference>
<dbReference type="PANTHER" id="PTHR38431:SF1">
    <property type="entry name" value="BLL2305 PROTEIN"/>
    <property type="match status" value="1"/>
</dbReference>
<evidence type="ECO:0000313" key="3">
    <source>
        <dbReference type="Proteomes" id="UP000287719"/>
    </source>
</evidence>
<feature type="domain" description="PBP" evidence="1">
    <location>
        <begin position="8"/>
        <end position="143"/>
    </location>
</feature>
<evidence type="ECO:0000259" key="1">
    <source>
        <dbReference type="Pfam" id="PF12727"/>
    </source>
</evidence>
<feature type="non-terminal residue" evidence="2">
    <location>
        <position position="1"/>
    </location>
</feature>
<name>A0A432GMW0_9DELT</name>
<comment type="caution">
    <text evidence="2">The sequence shown here is derived from an EMBL/GenBank/DDBJ whole genome shotgun (WGS) entry which is preliminary data.</text>
</comment>
<evidence type="ECO:0000313" key="2">
    <source>
        <dbReference type="EMBL" id="RTZ84641.1"/>
    </source>
</evidence>
<organism evidence="2 3">
    <name type="scientific">SAR324 cluster bacterium</name>
    <dbReference type="NCBI Taxonomy" id="2024889"/>
    <lineage>
        <taxon>Bacteria</taxon>
        <taxon>Deltaproteobacteria</taxon>
        <taxon>SAR324 cluster</taxon>
    </lineage>
</organism>
<reference evidence="2 3" key="1">
    <citation type="submission" date="2018-06" db="EMBL/GenBank/DDBJ databases">
        <title>Combined omics and stable isotope probing to characterize newly discovered Mariana Back-Arc vent microbial communities.</title>
        <authorList>
            <person name="Trembath-Reichert E."/>
            <person name="Huber J.A."/>
        </authorList>
    </citation>
    <scope>NUCLEOTIDE SEQUENCE [LARGE SCALE GENOMIC DNA]</scope>
    <source>
        <strain evidence="2">MAG 54</strain>
    </source>
</reference>
<dbReference type="SUPFAM" id="SSF53850">
    <property type="entry name" value="Periplasmic binding protein-like II"/>
    <property type="match status" value="1"/>
</dbReference>
<dbReference type="InterPro" id="IPR024370">
    <property type="entry name" value="PBP_domain"/>
</dbReference>
<dbReference type="PANTHER" id="PTHR38431">
    <property type="entry name" value="BLL2305 PROTEIN"/>
    <property type="match status" value="1"/>
</dbReference>
<accession>A0A432GMW0</accession>
<dbReference type="AlphaFoldDB" id="A0A432GMW0"/>